<keyword evidence="8 10" id="KW-0807">Transducer</keyword>
<keyword evidence="2" id="KW-1003">Cell membrane</keyword>
<evidence type="ECO:0000256" key="3">
    <source>
        <dbReference type="ARBA" id="ARBA00022481"/>
    </source>
</evidence>
<evidence type="ECO:0000256" key="1">
    <source>
        <dbReference type="ARBA" id="ARBA00004651"/>
    </source>
</evidence>
<name>A0ABR9CXV6_9GAMM</name>
<evidence type="ECO:0000313" key="13">
    <source>
        <dbReference type="EMBL" id="MBD9355685.1"/>
    </source>
</evidence>
<dbReference type="PANTHER" id="PTHR32089:SF39">
    <property type="entry name" value="METHYL-ACCEPTING CHEMOTAXIS PROTEIN HLYB"/>
    <property type="match status" value="1"/>
</dbReference>
<evidence type="ECO:0000256" key="10">
    <source>
        <dbReference type="PROSITE-ProRule" id="PRU00284"/>
    </source>
</evidence>
<dbReference type="PANTHER" id="PTHR32089">
    <property type="entry name" value="METHYL-ACCEPTING CHEMOTAXIS PROTEIN MCPB"/>
    <property type="match status" value="1"/>
</dbReference>
<protein>
    <submittedName>
        <fullName evidence="13">Chemotaxis protein</fullName>
    </submittedName>
</protein>
<gene>
    <name evidence="13" type="ORF">IE877_07295</name>
</gene>
<keyword evidence="6 11" id="KW-1133">Transmembrane helix</keyword>
<dbReference type="EMBL" id="JACXSS010000001">
    <property type="protein sequence ID" value="MBD9355685.1"/>
    <property type="molecule type" value="Genomic_DNA"/>
</dbReference>
<reference evidence="13 14" key="1">
    <citation type="submission" date="2020-09" db="EMBL/GenBank/DDBJ databases">
        <title>Methylomonas albis sp. nov. and Methylomonas fluvii sp. nov.: Two cold-adapted methanotrophs from the River Elbe and an amended description of Methylovulum psychrotolerans strain Eb1.</title>
        <authorList>
            <person name="Bussmann I.K."/>
            <person name="Klings K.-W."/>
            <person name="Warnstedt J."/>
            <person name="Hoppert M."/>
            <person name="Saborowski A."/>
            <person name="Horn F."/>
            <person name="Liebner S."/>
        </authorList>
    </citation>
    <scope>NUCLEOTIDE SEQUENCE [LARGE SCALE GENOMIC DNA]</scope>
    <source>
        <strain evidence="13 14">EbA</strain>
    </source>
</reference>
<evidence type="ECO:0000256" key="9">
    <source>
        <dbReference type="ARBA" id="ARBA00029447"/>
    </source>
</evidence>
<comment type="caution">
    <text evidence="13">The sequence shown here is derived from an EMBL/GenBank/DDBJ whole genome shotgun (WGS) entry which is preliminary data.</text>
</comment>
<dbReference type="Proteomes" id="UP000652176">
    <property type="component" value="Unassembled WGS sequence"/>
</dbReference>
<evidence type="ECO:0000256" key="11">
    <source>
        <dbReference type="SAM" id="Phobius"/>
    </source>
</evidence>
<dbReference type="PROSITE" id="PS50111">
    <property type="entry name" value="CHEMOTAXIS_TRANSDUC_2"/>
    <property type="match status" value="1"/>
</dbReference>
<evidence type="ECO:0000256" key="5">
    <source>
        <dbReference type="ARBA" id="ARBA00022692"/>
    </source>
</evidence>
<evidence type="ECO:0000256" key="6">
    <source>
        <dbReference type="ARBA" id="ARBA00022989"/>
    </source>
</evidence>
<proteinExistence type="inferred from homology"/>
<keyword evidence="7 11" id="KW-0472">Membrane</keyword>
<evidence type="ECO:0000256" key="4">
    <source>
        <dbReference type="ARBA" id="ARBA00022500"/>
    </source>
</evidence>
<comment type="subcellular location">
    <subcellularLocation>
        <location evidence="1">Cell membrane</location>
        <topology evidence="1">Multi-pass membrane protein</topology>
    </subcellularLocation>
</comment>
<feature type="transmembrane region" description="Helical" evidence="11">
    <location>
        <begin position="12"/>
        <end position="42"/>
    </location>
</feature>
<dbReference type="InterPro" id="IPR004089">
    <property type="entry name" value="MCPsignal_dom"/>
</dbReference>
<keyword evidence="5 11" id="KW-0812">Transmembrane</keyword>
<evidence type="ECO:0000256" key="8">
    <source>
        <dbReference type="ARBA" id="ARBA00023224"/>
    </source>
</evidence>
<keyword evidence="3" id="KW-0488">Methylation</keyword>
<accession>A0ABR9CXV6</accession>
<feature type="domain" description="Methyl-accepting transducer" evidence="12">
    <location>
        <begin position="150"/>
        <end position="323"/>
    </location>
</feature>
<evidence type="ECO:0000256" key="2">
    <source>
        <dbReference type="ARBA" id="ARBA00022475"/>
    </source>
</evidence>
<evidence type="ECO:0000259" key="12">
    <source>
        <dbReference type="PROSITE" id="PS50111"/>
    </source>
</evidence>
<comment type="similarity">
    <text evidence="9">Belongs to the methyl-accepting chemotaxis (MCP) protein family.</text>
</comment>
<dbReference type="SUPFAM" id="SSF58104">
    <property type="entry name" value="Methyl-accepting chemotaxis protein (MCP) signaling domain"/>
    <property type="match status" value="1"/>
</dbReference>
<evidence type="ECO:0000256" key="7">
    <source>
        <dbReference type="ARBA" id="ARBA00023136"/>
    </source>
</evidence>
<dbReference type="Gene3D" id="1.10.287.950">
    <property type="entry name" value="Methyl-accepting chemotaxis protein"/>
    <property type="match status" value="1"/>
</dbReference>
<dbReference type="Pfam" id="PF00015">
    <property type="entry name" value="MCPsignal"/>
    <property type="match status" value="1"/>
</dbReference>
<dbReference type="PRINTS" id="PR00260">
    <property type="entry name" value="CHEMTRNSDUCR"/>
</dbReference>
<keyword evidence="14" id="KW-1185">Reference proteome</keyword>
<dbReference type="SMART" id="SM00283">
    <property type="entry name" value="MA"/>
    <property type="match status" value="1"/>
</dbReference>
<organism evidence="13 14">
    <name type="scientific">Methylomonas albis</name>
    <dbReference type="NCBI Taxonomy" id="1854563"/>
    <lineage>
        <taxon>Bacteria</taxon>
        <taxon>Pseudomonadati</taxon>
        <taxon>Pseudomonadota</taxon>
        <taxon>Gammaproteobacteria</taxon>
        <taxon>Methylococcales</taxon>
        <taxon>Methylococcaceae</taxon>
        <taxon>Methylomonas</taxon>
    </lineage>
</organism>
<evidence type="ECO:0000313" key="14">
    <source>
        <dbReference type="Proteomes" id="UP000652176"/>
    </source>
</evidence>
<sequence>MLQFLKNNALLVSLTLVVLFLPLFFPITLVYWLTTPVLIILWMVKTFRAQRAGVSASANSSEQSEAELAGAIDAYLLHLHDCIDQEASYFRAELEQLKSMLADAVNTMSNSFNSLVGLTSGQSSIVCSLVTDLEGSTDKGRGSLNFSSFAQETDDVLQFFIDHILQISKQSMEMVGVINDVGGHMAHVEKLLGDVQRIADQTNLLALNAAIEAARAGEAGRGFAVVAGEVRNLSKNSDKFSEEIKLVVKASKDNIRNAQAMIESMASKDMNVAISSKASINKMMADIAVINANITSNVGEISQLTNKIEASVGNAVRGLQFEDMARQLIEYLQFNLQHFDSLSDEVSIGLGAFKTGSDSSWRDQLLQGTNRLKIMKQQWQVRKSNIVSQSSMDEGDVDLF</sequence>
<dbReference type="InterPro" id="IPR004090">
    <property type="entry name" value="Chemotax_Me-accpt_rcpt"/>
</dbReference>
<keyword evidence="4" id="KW-0145">Chemotaxis</keyword>